<dbReference type="InterPro" id="IPR011642">
    <property type="entry name" value="Gate_dom"/>
</dbReference>
<feature type="transmembrane region" description="Helical" evidence="1">
    <location>
        <begin position="396"/>
        <end position="417"/>
    </location>
</feature>
<organism evidence="3 4">
    <name type="scientific">Rubrobacter xylanophilus</name>
    <dbReference type="NCBI Taxonomy" id="49319"/>
    <lineage>
        <taxon>Bacteria</taxon>
        <taxon>Bacillati</taxon>
        <taxon>Actinomycetota</taxon>
        <taxon>Rubrobacteria</taxon>
        <taxon>Rubrobacterales</taxon>
        <taxon>Rubrobacteraceae</taxon>
        <taxon>Rubrobacter</taxon>
    </lineage>
</organism>
<keyword evidence="4" id="KW-1185">Reference proteome</keyword>
<name>A0A510HM57_9ACTN</name>
<evidence type="ECO:0000259" key="2">
    <source>
        <dbReference type="Pfam" id="PF07670"/>
    </source>
</evidence>
<evidence type="ECO:0000313" key="3">
    <source>
        <dbReference type="EMBL" id="BBL81086.1"/>
    </source>
</evidence>
<feature type="transmembrane region" description="Helical" evidence="1">
    <location>
        <begin position="60"/>
        <end position="81"/>
    </location>
</feature>
<dbReference type="Proteomes" id="UP000318065">
    <property type="component" value="Chromosome"/>
</dbReference>
<keyword evidence="1" id="KW-0812">Transmembrane</keyword>
<sequence>MIRMARETVARSGQAGAVFKFVVATLVGAFFFLVPVRVGGEWTIPFDVVVGYIREGFPGAVALYCLLAILVSVVLSLVAELQARGVVGAGRFDAGYFRTGPAFLLLRVLGGVFAAMIYFGVGPEAVLAESTGGLMFNTLVASVAVIVPIGAVFITLFTAFGGLEFVGTLARPVMRPLFRVPGRGALDAIASYVGSYSVGLYVTNKMYNEGRYSAREAAIIATCFSTVSMGFFAVVASTLDLLRYFPLIFLSVTVVMVVLGGILCRIPPLSAKPDDYAGEPVPEREYEGHLLRHAVEEAVERVSRARSTLVELRDGFVDGLKLALVILPTILAVGLLAILLAENTPIFQWLGRPVEPVLALLGLPDAEIIAPATLIGITEMFLPALLVTEAAVAAKFFIAVLSISQILFFSATIPLLLEIDVPVRLWETIVLFLLRTVLAIPLVALMTHLIF</sequence>
<gene>
    <name evidence="3" type="ORF">RxyAA322_29400</name>
</gene>
<feature type="transmembrane region" description="Helical" evidence="1">
    <location>
        <begin position="217"/>
        <end position="238"/>
    </location>
</feature>
<feature type="transmembrane region" description="Helical" evidence="1">
    <location>
        <begin position="429"/>
        <end position="450"/>
    </location>
</feature>
<accession>A0A510HM57</accession>
<feature type="transmembrane region" description="Helical" evidence="1">
    <location>
        <begin position="21"/>
        <end position="40"/>
    </location>
</feature>
<feature type="transmembrane region" description="Helical" evidence="1">
    <location>
        <begin position="141"/>
        <end position="166"/>
    </location>
</feature>
<feature type="transmembrane region" description="Helical" evidence="1">
    <location>
        <begin position="102"/>
        <end position="121"/>
    </location>
</feature>
<protein>
    <submittedName>
        <fullName evidence="3">Histidine transporter</fullName>
    </submittedName>
</protein>
<keyword evidence="1" id="KW-1133">Transmembrane helix</keyword>
<evidence type="ECO:0000313" key="4">
    <source>
        <dbReference type="Proteomes" id="UP000318065"/>
    </source>
</evidence>
<evidence type="ECO:0000256" key="1">
    <source>
        <dbReference type="SAM" id="Phobius"/>
    </source>
</evidence>
<feature type="transmembrane region" description="Helical" evidence="1">
    <location>
        <begin position="368"/>
        <end position="387"/>
    </location>
</feature>
<dbReference type="Pfam" id="PF07670">
    <property type="entry name" value="Gate"/>
    <property type="match status" value="1"/>
</dbReference>
<feature type="domain" description="Nucleoside transporter/FeoB GTPase Gate" evidence="2">
    <location>
        <begin position="142"/>
        <end position="239"/>
    </location>
</feature>
<keyword evidence="1" id="KW-0472">Membrane</keyword>
<dbReference type="AlphaFoldDB" id="A0A510HM57"/>
<feature type="transmembrane region" description="Helical" evidence="1">
    <location>
        <begin position="322"/>
        <end position="341"/>
    </location>
</feature>
<reference evidence="3" key="1">
    <citation type="journal article" date="2019" name="Microbiol. Resour. Announc.">
        <title>Complete Genome Sequence of Rubrobacter xylanophilus Strain AA3-22, Isolated from Arima Onsen in Japan.</title>
        <authorList>
            <person name="Tomariguchi N."/>
            <person name="Miyazaki K."/>
        </authorList>
    </citation>
    <scope>NUCLEOTIDE SEQUENCE [LARGE SCALE GENOMIC DNA]</scope>
    <source>
        <strain evidence="3">AA3-22</strain>
    </source>
</reference>
<dbReference type="EMBL" id="AP019791">
    <property type="protein sequence ID" value="BBL81086.1"/>
    <property type="molecule type" value="Genomic_DNA"/>
</dbReference>
<feature type="transmembrane region" description="Helical" evidence="1">
    <location>
        <begin position="244"/>
        <end position="264"/>
    </location>
</feature>
<proteinExistence type="predicted"/>